<sequence length="300" mass="33836">MDPPCPDDETDSGFQQFIWDQFERIQHDFEEFTNGILPNVEDSSDPYFTNINEANSRLQEVTNHQLANLLENFDEFEKTMLPPYEMNPTNAQDFSEQNYEGENQESYKVTQNGTEEEQQLVTEGAGDSNKNMNITGCTSHGGTSGDSQAGSPFLTLANGTTYGGACGGGGDRDGAAGGGVVRSFIKCGFFVQCYDRVNIWRWMGGRARATAKTRQRRKKKYRRVYETKAMTALRLRRQKINNIATAALRLQREKINNRATAAQSFEQKQEDGVPVKQQNLTISHQAYDVQLQEQIQKLTK</sequence>
<proteinExistence type="predicted"/>
<evidence type="ECO:0000313" key="1">
    <source>
        <dbReference type="EMBL" id="KAG5516216.1"/>
    </source>
</evidence>
<name>A0AAV6HUN3_9ERIC</name>
<accession>A0AAV6HUN3</accession>
<gene>
    <name evidence="1" type="ORF">RHGRI_037050</name>
</gene>
<keyword evidence="2" id="KW-1185">Reference proteome</keyword>
<dbReference type="EMBL" id="JACTNZ010000013">
    <property type="protein sequence ID" value="KAG5516216.1"/>
    <property type="molecule type" value="Genomic_DNA"/>
</dbReference>
<protein>
    <submittedName>
        <fullName evidence="1">Uncharacterized protein</fullName>
    </submittedName>
</protein>
<dbReference type="Proteomes" id="UP000823749">
    <property type="component" value="Chromosome 13"/>
</dbReference>
<organism evidence="1 2">
    <name type="scientific">Rhododendron griersonianum</name>
    <dbReference type="NCBI Taxonomy" id="479676"/>
    <lineage>
        <taxon>Eukaryota</taxon>
        <taxon>Viridiplantae</taxon>
        <taxon>Streptophyta</taxon>
        <taxon>Embryophyta</taxon>
        <taxon>Tracheophyta</taxon>
        <taxon>Spermatophyta</taxon>
        <taxon>Magnoliopsida</taxon>
        <taxon>eudicotyledons</taxon>
        <taxon>Gunneridae</taxon>
        <taxon>Pentapetalae</taxon>
        <taxon>asterids</taxon>
        <taxon>Ericales</taxon>
        <taxon>Ericaceae</taxon>
        <taxon>Ericoideae</taxon>
        <taxon>Rhodoreae</taxon>
        <taxon>Rhododendron</taxon>
    </lineage>
</organism>
<comment type="caution">
    <text evidence="1">The sequence shown here is derived from an EMBL/GenBank/DDBJ whole genome shotgun (WGS) entry which is preliminary data.</text>
</comment>
<evidence type="ECO:0000313" key="2">
    <source>
        <dbReference type="Proteomes" id="UP000823749"/>
    </source>
</evidence>
<dbReference type="AlphaFoldDB" id="A0AAV6HUN3"/>
<reference evidence="1 2" key="1">
    <citation type="submission" date="2020-08" db="EMBL/GenBank/DDBJ databases">
        <title>Plant Genome Project.</title>
        <authorList>
            <person name="Zhang R.-G."/>
        </authorList>
    </citation>
    <scope>NUCLEOTIDE SEQUENCE [LARGE SCALE GENOMIC DNA]</scope>
    <source>
        <strain evidence="1">WSP0</strain>
        <tissue evidence="1">Leaf</tissue>
    </source>
</reference>